<dbReference type="AlphaFoldDB" id="A0A0H5CEQ0"/>
<organism evidence="1 2">
    <name type="scientific">Cyberlindnera jadinii (strain ATCC 18201 / CBS 1600 / BCRC 20928 / JCM 3617 / NBRC 0987 / NRRL Y-1542)</name>
    <name type="common">Torula yeast</name>
    <name type="synonym">Candida utilis</name>
    <dbReference type="NCBI Taxonomy" id="983966"/>
    <lineage>
        <taxon>Eukaryota</taxon>
        <taxon>Fungi</taxon>
        <taxon>Dikarya</taxon>
        <taxon>Ascomycota</taxon>
        <taxon>Saccharomycotina</taxon>
        <taxon>Saccharomycetes</taxon>
        <taxon>Phaffomycetales</taxon>
        <taxon>Phaffomycetaceae</taxon>
        <taxon>Cyberlindnera</taxon>
    </lineage>
</organism>
<reference evidence="2" key="1">
    <citation type="journal article" date="2015" name="J. Biotechnol.">
        <title>The structure of the Cyberlindnera jadinii genome and its relation to Candida utilis analyzed by the occurrence of single nucleotide polymorphisms.</title>
        <authorList>
            <person name="Rupp O."/>
            <person name="Brinkrolf K."/>
            <person name="Buerth C."/>
            <person name="Kunigo M."/>
            <person name="Schneider J."/>
            <person name="Jaenicke S."/>
            <person name="Goesmann A."/>
            <person name="Puehler A."/>
            <person name="Jaeger K.-E."/>
            <person name="Ernst J.F."/>
        </authorList>
    </citation>
    <scope>NUCLEOTIDE SEQUENCE [LARGE SCALE GENOMIC DNA]</scope>
    <source>
        <strain evidence="2">ATCC 18201 / CBS 1600 / BCRC 20928 / JCM 3617 / NBRC 0987 / NRRL Y-1542</strain>
    </source>
</reference>
<gene>
    <name evidence="1" type="ORF">BN1211_3571</name>
</gene>
<dbReference type="EMBL" id="CDQK01000004">
    <property type="protein sequence ID" value="CEP23064.1"/>
    <property type="molecule type" value="Genomic_DNA"/>
</dbReference>
<evidence type="ECO:0000313" key="2">
    <source>
        <dbReference type="Proteomes" id="UP000038830"/>
    </source>
</evidence>
<proteinExistence type="predicted"/>
<evidence type="ECO:0000313" key="1">
    <source>
        <dbReference type="EMBL" id="CEP23064.1"/>
    </source>
</evidence>
<sequence length="701" mass="80313">MAKYLKKQKRKKGKSQQLLGLPKKTMLLGDKDEVWQWSINQDMDVVVKPIGRSFIELDNTVTESQGVELFFNCDMPPLIVEREEEELIFVKDDMFPLTRDVQIPHSVGKRHRISNPSVYSKDHRGLLPTLPNLVYEDYPLLRPLKATSKSSEISRDAFVKNYLEKFFKALRRGIDMSPDSVEMCFIDISTTQKCPEILDPCALDLNMYLMMIHDMIWHPMVDIYSLLVYLDKKMLDAFVKGNRFPPESPTLSPRCPVNMKPIGVLCDTEFEWGIFDDKDALINRLLCHVEICELGLAIAEGYELCMGSKGEFKGKVAGAEFTKRDNFMKKFHKCVSICLSSHTRKFIMMDYNWCGCFIIDDVLDGEIEDVSKLLSNVKTRHFTFSNFNNDTVLTMRNVIGAFLYETPEQSIEDSKFMAKLNKKVSKEWAEFNSMDRSNLVLAHDGQRIKRFKPSSITYTTSNGLDFEKYKVDLDRSMVGIIAVGPQWSCQTLIVDGAKLFVDQDHNQSKPGNSLLSIYDEYYQGSTALMSVRHPSTPMYKMSNAHVDGVLELKTNALDLIQRWSTNVLAYLKLSELYGDCIGRVLKYGYLEDVSSNADTLHFRADGYFIMYEPITEVNDDLLPVDTHSKEHYEMALQTLQRIHSHGVTFRPNISIGDDILKLAHGKVYVINLEMCSLSTNANDRRRDVADLQRAFNVKHSV</sequence>
<accession>A0A0H5CEQ0</accession>
<dbReference type="Proteomes" id="UP000038830">
    <property type="component" value="Unassembled WGS sequence"/>
</dbReference>
<name>A0A0H5CEQ0_CYBJN</name>
<protein>
    <submittedName>
        <fullName evidence="1">Uncharacterized protein</fullName>
    </submittedName>
</protein>